<name>A0A2G2WKI5_CAPBA</name>
<dbReference type="OrthoDB" id="1930487at2759"/>
<evidence type="ECO:0000313" key="5">
    <source>
        <dbReference type="EMBL" id="PHT45670.1"/>
    </source>
</evidence>
<evidence type="ECO:0000313" key="6">
    <source>
        <dbReference type="Proteomes" id="UP000224567"/>
    </source>
</evidence>
<dbReference type="Gene3D" id="3.40.50.300">
    <property type="entry name" value="P-loop containing nucleotide triphosphate hydrolases"/>
    <property type="match status" value="1"/>
</dbReference>
<keyword evidence="2" id="KW-0175">Coiled coil</keyword>
<dbReference type="GO" id="GO:0005524">
    <property type="term" value="F:ATP binding"/>
    <property type="evidence" value="ECO:0007669"/>
    <property type="project" value="UniProtKB-KW"/>
</dbReference>
<reference evidence="5 6" key="1">
    <citation type="journal article" date="2017" name="Genome Biol.">
        <title>New reference genome sequences of hot pepper reveal the massive evolution of plant disease-resistance genes by retroduplication.</title>
        <authorList>
            <person name="Kim S."/>
            <person name="Park J."/>
            <person name="Yeom S.I."/>
            <person name="Kim Y.M."/>
            <person name="Seo E."/>
            <person name="Kim K.T."/>
            <person name="Kim M.S."/>
            <person name="Lee J.M."/>
            <person name="Cheong K."/>
            <person name="Shin H.S."/>
            <person name="Kim S.B."/>
            <person name="Han K."/>
            <person name="Lee J."/>
            <person name="Park M."/>
            <person name="Lee H.A."/>
            <person name="Lee H.Y."/>
            <person name="Lee Y."/>
            <person name="Oh S."/>
            <person name="Lee J.H."/>
            <person name="Choi E."/>
            <person name="Choi E."/>
            <person name="Lee S.E."/>
            <person name="Jeon J."/>
            <person name="Kim H."/>
            <person name="Choi G."/>
            <person name="Song H."/>
            <person name="Lee J."/>
            <person name="Lee S.C."/>
            <person name="Kwon J.K."/>
            <person name="Lee H.Y."/>
            <person name="Koo N."/>
            <person name="Hong Y."/>
            <person name="Kim R.W."/>
            <person name="Kang W.H."/>
            <person name="Huh J.H."/>
            <person name="Kang B.C."/>
            <person name="Yang T.J."/>
            <person name="Lee Y.H."/>
            <person name="Bennetzen J.L."/>
            <person name="Choi D."/>
        </authorList>
    </citation>
    <scope>NUCLEOTIDE SEQUENCE [LARGE SCALE GENOMIC DNA]</scope>
    <source>
        <strain evidence="6">cv. PBC81</strain>
    </source>
</reference>
<feature type="domain" description="NB-ARC" evidence="4">
    <location>
        <begin position="47"/>
        <end position="148"/>
    </location>
</feature>
<organism evidence="5 6">
    <name type="scientific">Capsicum baccatum</name>
    <name type="common">Peruvian pepper</name>
    <dbReference type="NCBI Taxonomy" id="33114"/>
    <lineage>
        <taxon>Eukaryota</taxon>
        <taxon>Viridiplantae</taxon>
        <taxon>Streptophyta</taxon>
        <taxon>Embryophyta</taxon>
        <taxon>Tracheophyta</taxon>
        <taxon>Spermatophyta</taxon>
        <taxon>Magnoliopsida</taxon>
        <taxon>eudicotyledons</taxon>
        <taxon>Gunneridae</taxon>
        <taxon>Pentapetalae</taxon>
        <taxon>asterids</taxon>
        <taxon>lamiids</taxon>
        <taxon>Solanales</taxon>
        <taxon>Solanaceae</taxon>
        <taxon>Solanoideae</taxon>
        <taxon>Capsiceae</taxon>
        <taxon>Capsicum</taxon>
    </lineage>
</organism>
<dbReference type="Proteomes" id="UP000224567">
    <property type="component" value="Unassembled WGS sequence"/>
</dbReference>
<dbReference type="EMBL" id="MLFT02000006">
    <property type="protein sequence ID" value="PHT45670.1"/>
    <property type="molecule type" value="Genomic_DNA"/>
</dbReference>
<keyword evidence="3" id="KW-0472">Membrane</keyword>
<reference evidence="6" key="2">
    <citation type="journal article" date="2017" name="J. Anim. Genet.">
        <title>Multiple reference genome sequences of hot pepper reveal the massive evolution of plant disease resistance genes by retroduplication.</title>
        <authorList>
            <person name="Kim S."/>
            <person name="Park J."/>
            <person name="Yeom S.-I."/>
            <person name="Kim Y.-M."/>
            <person name="Seo E."/>
            <person name="Kim K.-T."/>
            <person name="Kim M.-S."/>
            <person name="Lee J.M."/>
            <person name="Cheong K."/>
            <person name="Shin H.-S."/>
            <person name="Kim S.-B."/>
            <person name="Han K."/>
            <person name="Lee J."/>
            <person name="Park M."/>
            <person name="Lee H.-A."/>
            <person name="Lee H.-Y."/>
            <person name="Lee Y."/>
            <person name="Oh S."/>
            <person name="Lee J.H."/>
            <person name="Choi E."/>
            <person name="Choi E."/>
            <person name="Lee S.E."/>
            <person name="Jeon J."/>
            <person name="Kim H."/>
            <person name="Choi G."/>
            <person name="Song H."/>
            <person name="Lee J."/>
            <person name="Lee S.-C."/>
            <person name="Kwon J.-K."/>
            <person name="Lee H.-Y."/>
            <person name="Koo N."/>
            <person name="Hong Y."/>
            <person name="Kim R.W."/>
            <person name="Kang W.-H."/>
            <person name="Huh J.H."/>
            <person name="Kang B.-C."/>
            <person name="Yang T.-J."/>
            <person name="Lee Y.-H."/>
            <person name="Bennetzen J.L."/>
            <person name="Choi D."/>
        </authorList>
    </citation>
    <scope>NUCLEOTIDE SEQUENCE [LARGE SCALE GENOMIC DNA]</scope>
    <source>
        <strain evidence="6">cv. PBC81</strain>
    </source>
</reference>
<accession>A0A2G2WKI5</accession>
<dbReference type="GO" id="GO:0006952">
    <property type="term" value="P:defense response"/>
    <property type="evidence" value="ECO:0007669"/>
    <property type="project" value="InterPro"/>
</dbReference>
<dbReference type="AlphaFoldDB" id="A0A2G2WKI5"/>
<comment type="subcellular location">
    <subcellularLocation>
        <location evidence="1">Membrane</location>
        <topology evidence="1">Peripheral membrane protein</topology>
    </subcellularLocation>
</comment>
<dbReference type="PANTHER" id="PTHR11017:SF580">
    <property type="entry name" value="ADP-RIBOSYL CYCLASE_CYCLIC ADP-RIBOSE HYDROLASE"/>
    <property type="match status" value="1"/>
</dbReference>
<comment type="caution">
    <text evidence="5">The sequence shown here is derived from an EMBL/GenBank/DDBJ whole genome shotgun (WGS) entry which is preliminary data.</text>
</comment>
<dbReference type="InterPro" id="IPR027417">
    <property type="entry name" value="P-loop_NTPase"/>
</dbReference>
<proteinExistence type="predicted"/>
<evidence type="ECO:0000256" key="2">
    <source>
        <dbReference type="ARBA" id="ARBA00023054"/>
    </source>
</evidence>
<dbReference type="Pfam" id="PF00931">
    <property type="entry name" value="NB-ARC"/>
    <property type="match status" value="1"/>
</dbReference>
<protein>
    <recommendedName>
        <fullName evidence="4">NB-ARC domain-containing protein</fullName>
    </recommendedName>
</protein>
<evidence type="ECO:0000259" key="4">
    <source>
        <dbReference type="Pfam" id="PF00931"/>
    </source>
</evidence>
<dbReference type="SUPFAM" id="SSF52540">
    <property type="entry name" value="P-loop containing nucleoside triphosphate hydrolases"/>
    <property type="match status" value="1"/>
</dbReference>
<dbReference type="InterPro" id="IPR002182">
    <property type="entry name" value="NB-ARC"/>
</dbReference>
<gene>
    <name evidence="5" type="ORF">CQW23_14828</name>
</gene>
<keyword evidence="6" id="KW-1185">Reference proteome</keyword>
<dbReference type="GO" id="GO:0043531">
    <property type="term" value="F:ADP binding"/>
    <property type="evidence" value="ECO:0007669"/>
    <property type="project" value="InterPro"/>
</dbReference>
<evidence type="ECO:0000256" key="1">
    <source>
        <dbReference type="ARBA" id="ARBA00004170"/>
    </source>
</evidence>
<sequence>MPRNNWSSPLTTERPGSYCGGVRPEVPVPAGMNAEISKRHKPKGPKLLQMKLLSQILKQQSLNVVSSNEGAQKMSSALRCKKVSIVLDDVDNDNQLEYLVGGRGWFGDESRIITTTSRNIDLLQKHDEIYRVPELSIDEALELFQKFTPNSQFSETFPANLGDVEELEELYAGNTAIWKLPDSFQQLSRLAVLSSRRGWKGRCKSPGSLVHPISLNVSFTNYSFDQQPYTEKSIDSSVLDQILSFFLSDAKGFAICCVTCMGAGVYDPGSGLSGKYDYTSIKAKLICNNNPEKPEVLENECKVGTASRTCGWGLSKSLR</sequence>
<evidence type="ECO:0000256" key="3">
    <source>
        <dbReference type="ARBA" id="ARBA00023136"/>
    </source>
</evidence>
<dbReference type="InterPro" id="IPR044974">
    <property type="entry name" value="Disease_R_plants"/>
</dbReference>
<dbReference type="PANTHER" id="PTHR11017">
    <property type="entry name" value="LEUCINE-RICH REPEAT-CONTAINING PROTEIN"/>
    <property type="match status" value="1"/>
</dbReference>
<dbReference type="GO" id="GO:0016020">
    <property type="term" value="C:membrane"/>
    <property type="evidence" value="ECO:0007669"/>
    <property type="project" value="UniProtKB-SubCell"/>
</dbReference>